<dbReference type="AlphaFoldDB" id="A0A7K4R5Z1"/>
<dbReference type="InterPro" id="IPR002401">
    <property type="entry name" value="Cyt_P450_E_grp-I"/>
</dbReference>
<keyword evidence="4" id="KW-0408">Iron</keyword>
<name>A0A7K4R5Z1_9TYRA</name>
<evidence type="ECO:0000256" key="2">
    <source>
        <dbReference type="ARBA" id="ARBA00010617"/>
    </source>
</evidence>
<gene>
    <name evidence="5" type="primary">Cyp2j2_3</name>
    <name evidence="5" type="ORF">NEOCIN_R00929</name>
</gene>
<dbReference type="InterPro" id="IPR001128">
    <property type="entry name" value="Cyt_P450"/>
</dbReference>
<dbReference type="GO" id="GO:0016712">
    <property type="term" value="F:oxidoreductase activity, acting on paired donors, with incorporation or reduction of molecular oxygen, reduced flavin or flavoprotein as one donor, and incorporation of one atom of oxygen"/>
    <property type="evidence" value="ECO:0007669"/>
    <property type="project" value="TreeGrafter"/>
</dbReference>
<dbReference type="EMBL" id="VYZA01000739">
    <property type="protein sequence ID" value="NWQ68577.1"/>
    <property type="molecule type" value="Genomic_DNA"/>
</dbReference>
<keyword evidence="6" id="KW-1185">Reference proteome</keyword>
<protein>
    <submittedName>
        <fullName evidence="5">CP2J2 protein</fullName>
    </submittedName>
</protein>
<organism evidence="5 6">
    <name type="scientific">Neopipo cinnamomea</name>
    <dbReference type="NCBI Taxonomy" id="456388"/>
    <lineage>
        <taxon>Eukaryota</taxon>
        <taxon>Metazoa</taxon>
        <taxon>Chordata</taxon>
        <taxon>Craniata</taxon>
        <taxon>Vertebrata</taxon>
        <taxon>Euteleostomi</taxon>
        <taxon>Archelosauria</taxon>
        <taxon>Archosauria</taxon>
        <taxon>Dinosauria</taxon>
        <taxon>Saurischia</taxon>
        <taxon>Theropoda</taxon>
        <taxon>Coelurosauria</taxon>
        <taxon>Aves</taxon>
        <taxon>Neognathae</taxon>
        <taxon>Neoaves</taxon>
        <taxon>Telluraves</taxon>
        <taxon>Australaves</taxon>
        <taxon>Passeriformes</taxon>
        <taxon>Tyrannidae</taxon>
        <taxon>Neopipo</taxon>
    </lineage>
</organism>
<dbReference type="Gene3D" id="1.10.630.10">
    <property type="entry name" value="Cytochrome P450"/>
    <property type="match status" value="1"/>
</dbReference>
<dbReference type="Pfam" id="PF00067">
    <property type="entry name" value="p450"/>
    <property type="match status" value="1"/>
</dbReference>
<dbReference type="InterPro" id="IPR050182">
    <property type="entry name" value="Cytochrome_P450_fam2"/>
</dbReference>
<comment type="similarity">
    <text evidence="2">Belongs to the cytochrome P450 family.</text>
</comment>
<evidence type="ECO:0000313" key="6">
    <source>
        <dbReference type="Proteomes" id="UP000556200"/>
    </source>
</evidence>
<comment type="cofactor">
    <cofactor evidence="1">
        <name>heme</name>
        <dbReference type="ChEBI" id="CHEBI:30413"/>
    </cofactor>
</comment>
<dbReference type="InterPro" id="IPR036396">
    <property type="entry name" value="Cyt_P450_sf"/>
</dbReference>
<dbReference type="GO" id="GO:0006082">
    <property type="term" value="P:organic acid metabolic process"/>
    <property type="evidence" value="ECO:0007669"/>
    <property type="project" value="TreeGrafter"/>
</dbReference>
<dbReference type="GO" id="GO:0005506">
    <property type="term" value="F:iron ion binding"/>
    <property type="evidence" value="ECO:0007669"/>
    <property type="project" value="InterPro"/>
</dbReference>
<dbReference type="PANTHER" id="PTHR24300">
    <property type="entry name" value="CYTOCHROME P450 508A4-RELATED"/>
    <property type="match status" value="1"/>
</dbReference>
<feature type="non-terminal residue" evidence="5">
    <location>
        <position position="1"/>
    </location>
</feature>
<evidence type="ECO:0000256" key="1">
    <source>
        <dbReference type="ARBA" id="ARBA00001971"/>
    </source>
</evidence>
<proteinExistence type="inferred from homology"/>
<keyword evidence="3" id="KW-0479">Metal-binding</keyword>
<dbReference type="Proteomes" id="UP000556200">
    <property type="component" value="Unassembled WGS sequence"/>
</dbReference>
<accession>A0A7K4R5Z1</accession>
<evidence type="ECO:0000313" key="5">
    <source>
        <dbReference type="EMBL" id="NWQ68577.1"/>
    </source>
</evidence>
<evidence type="ECO:0000256" key="3">
    <source>
        <dbReference type="ARBA" id="ARBA00022723"/>
    </source>
</evidence>
<dbReference type="GO" id="GO:0005737">
    <property type="term" value="C:cytoplasm"/>
    <property type="evidence" value="ECO:0007669"/>
    <property type="project" value="TreeGrafter"/>
</dbReference>
<evidence type="ECO:0000256" key="4">
    <source>
        <dbReference type="ARBA" id="ARBA00023004"/>
    </source>
</evidence>
<sequence length="160" mass="18733">GQPFDPHYKINSAVSNIICSITFGSRFDYHDSRFQELLHLLAETLLLIGSFWGQLYNAFPWVMSWLPGPFKKIFRHWEKLQYFVKGVIAKHKEHLDQSEAGDYIDCYLREIEKFKGDTNSYFHEENLLCSTLDLFLTGTETTATAIRWAVLYMATYPHIQ</sequence>
<dbReference type="PRINTS" id="PR00463">
    <property type="entry name" value="EP450I"/>
</dbReference>
<dbReference type="GO" id="GO:0020037">
    <property type="term" value="F:heme binding"/>
    <property type="evidence" value="ECO:0007669"/>
    <property type="project" value="InterPro"/>
</dbReference>
<reference evidence="5 6" key="1">
    <citation type="submission" date="2019-09" db="EMBL/GenBank/DDBJ databases">
        <title>Bird 10,000 Genomes (B10K) Project - Family phase.</title>
        <authorList>
            <person name="Zhang G."/>
        </authorList>
    </citation>
    <scope>NUCLEOTIDE SEQUENCE [LARGE SCALE GENOMIC DNA]</scope>
    <source>
        <strain evidence="5">B10K-DU-004-15</strain>
        <tissue evidence="5">Mixed tissue sample</tissue>
    </source>
</reference>
<dbReference type="SUPFAM" id="SSF48264">
    <property type="entry name" value="Cytochrome P450"/>
    <property type="match status" value="1"/>
</dbReference>
<feature type="non-terminal residue" evidence="5">
    <location>
        <position position="160"/>
    </location>
</feature>
<comment type="caution">
    <text evidence="5">The sequence shown here is derived from an EMBL/GenBank/DDBJ whole genome shotgun (WGS) entry which is preliminary data.</text>
</comment>
<dbReference type="GO" id="GO:0006805">
    <property type="term" value="P:xenobiotic metabolic process"/>
    <property type="evidence" value="ECO:0007669"/>
    <property type="project" value="TreeGrafter"/>
</dbReference>
<dbReference type="PANTHER" id="PTHR24300:SF177">
    <property type="entry name" value="CYTOCHROME P450 2J2"/>
    <property type="match status" value="1"/>
</dbReference>